<dbReference type="Proteomes" id="UP001596045">
    <property type="component" value="Unassembled WGS sequence"/>
</dbReference>
<keyword evidence="4 5" id="KW-0732">Signal</keyword>
<keyword evidence="8" id="KW-1185">Reference proteome</keyword>
<comment type="caution">
    <text evidence="7">The sequence shown here is derived from an EMBL/GenBank/DDBJ whole genome shotgun (WGS) entry which is preliminary data.</text>
</comment>
<dbReference type="RefSeq" id="WP_378998403.1">
    <property type="nucleotide sequence ID" value="NZ_JBHSMT010000026.1"/>
</dbReference>
<protein>
    <submittedName>
        <fullName evidence="7">ABC transporter substrate-binding protein</fullName>
    </submittedName>
</protein>
<dbReference type="Gene3D" id="3.40.190.10">
    <property type="entry name" value="Periplasmic binding protein-like II"/>
    <property type="match status" value="1"/>
</dbReference>
<dbReference type="CDD" id="cd08505">
    <property type="entry name" value="PBP2_NikA_DppA_OppA_like_18"/>
    <property type="match status" value="1"/>
</dbReference>
<name>A0ABW0MBQ6_9BURK</name>
<organism evidence="7 8">
    <name type="scientific">Paraherbaspirillum soli</name>
    <dbReference type="NCBI Taxonomy" id="631222"/>
    <lineage>
        <taxon>Bacteria</taxon>
        <taxon>Pseudomonadati</taxon>
        <taxon>Pseudomonadota</taxon>
        <taxon>Betaproteobacteria</taxon>
        <taxon>Burkholderiales</taxon>
        <taxon>Oxalobacteraceae</taxon>
        <taxon>Paraherbaspirillum</taxon>
    </lineage>
</organism>
<evidence type="ECO:0000256" key="2">
    <source>
        <dbReference type="ARBA" id="ARBA00005695"/>
    </source>
</evidence>
<evidence type="ECO:0000259" key="6">
    <source>
        <dbReference type="Pfam" id="PF00496"/>
    </source>
</evidence>
<dbReference type="InterPro" id="IPR039424">
    <property type="entry name" value="SBP_5"/>
</dbReference>
<evidence type="ECO:0000256" key="3">
    <source>
        <dbReference type="ARBA" id="ARBA00022448"/>
    </source>
</evidence>
<comment type="similarity">
    <text evidence="2">Belongs to the bacterial solute-binding protein 5 family.</text>
</comment>
<proteinExistence type="inferred from homology"/>
<evidence type="ECO:0000256" key="5">
    <source>
        <dbReference type="SAM" id="SignalP"/>
    </source>
</evidence>
<evidence type="ECO:0000313" key="8">
    <source>
        <dbReference type="Proteomes" id="UP001596045"/>
    </source>
</evidence>
<keyword evidence="3" id="KW-0813">Transport</keyword>
<dbReference type="InterPro" id="IPR030678">
    <property type="entry name" value="Peptide/Ni-bd"/>
</dbReference>
<dbReference type="EMBL" id="JBHSMT010000026">
    <property type="protein sequence ID" value="MFC5475269.1"/>
    <property type="molecule type" value="Genomic_DNA"/>
</dbReference>
<accession>A0ABW0MBQ6</accession>
<dbReference type="PIRSF" id="PIRSF002741">
    <property type="entry name" value="MppA"/>
    <property type="match status" value="1"/>
</dbReference>
<gene>
    <name evidence="7" type="ORF">ACFPM8_15015</name>
</gene>
<evidence type="ECO:0000256" key="1">
    <source>
        <dbReference type="ARBA" id="ARBA00004196"/>
    </source>
</evidence>
<feature type="chain" id="PRO_5047107423" evidence="5">
    <location>
        <begin position="25"/>
        <end position="600"/>
    </location>
</feature>
<evidence type="ECO:0000256" key="4">
    <source>
        <dbReference type="ARBA" id="ARBA00022729"/>
    </source>
</evidence>
<sequence>MNSLWLRGILVACLACLLPMQASAAAPANSSADPDKVLRYIFIAAETGFDPAITRDLYSAHIVQSIFETLYTYDYLARPAKLIPLTAEALPEVSEDGKTYTIRLKKGIYFQSDPAFNGKKRELTMADYVYTYKRLFDPKLSSPHTWLLEGKVVGLDEMAEQARKNNHFDPDAKVAGFELLDRYTLRIHLKQPDFNLGMILAHEPTSAVAREVVEKYRDAQGQVMSNPVGTGPYVLSEWVRGSRMVLTANPDFRGSTWDFQAGSDPEDQAIVAKLKGKRMPQIGRIEISVMVEDQSRWLAFQNDEIDIFQLEGPLAPQALSGGKLKPALVKKGIQLSRIVDPEISYYYWNMKDPVLGGLSKEKIALRRAIAMAHNVREEIKIVWNDEAVPLEYPIPPGIVGHDPDYKSSIQYEPDAANALLDKFGYKIGSDGYRTLPDGKPLQVRYSARSDSNGQQQSEMWKKTYDSIHIKMVGDLKPFPDLLKAEKECQLQSRTAPWIADYPDGDNFMQLFYGPNTGQNNNGCTKIPEYDKLYAETQKLPAGPERDLLYHKMTRILEVYSPSRVGYARYRNMLAQPRVIGFKKHPILHCEWMYFDIEKGK</sequence>
<comment type="subcellular location">
    <subcellularLocation>
        <location evidence="1">Cell envelope</location>
    </subcellularLocation>
</comment>
<dbReference type="SUPFAM" id="SSF53850">
    <property type="entry name" value="Periplasmic binding protein-like II"/>
    <property type="match status" value="1"/>
</dbReference>
<dbReference type="Gene3D" id="3.10.105.10">
    <property type="entry name" value="Dipeptide-binding Protein, Domain 3"/>
    <property type="match status" value="1"/>
</dbReference>
<dbReference type="PANTHER" id="PTHR30290:SF10">
    <property type="entry name" value="PERIPLASMIC OLIGOPEPTIDE-BINDING PROTEIN-RELATED"/>
    <property type="match status" value="1"/>
</dbReference>
<dbReference type="InterPro" id="IPR000914">
    <property type="entry name" value="SBP_5_dom"/>
</dbReference>
<evidence type="ECO:0000313" key="7">
    <source>
        <dbReference type="EMBL" id="MFC5475269.1"/>
    </source>
</evidence>
<feature type="signal peptide" evidence="5">
    <location>
        <begin position="1"/>
        <end position="24"/>
    </location>
</feature>
<reference evidence="8" key="1">
    <citation type="journal article" date="2019" name="Int. J. Syst. Evol. Microbiol.">
        <title>The Global Catalogue of Microorganisms (GCM) 10K type strain sequencing project: providing services to taxonomists for standard genome sequencing and annotation.</title>
        <authorList>
            <consortium name="The Broad Institute Genomics Platform"/>
            <consortium name="The Broad Institute Genome Sequencing Center for Infectious Disease"/>
            <person name="Wu L."/>
            <person name="Ma J."/>
        </authorList>
    </citation>
    <scope>NUCLEOTIDE SEQUENCE [LARGE SCALE GENOMIC DNA]</scope>
    <source>
        <strain evidence="8">JCM 17066</strain>
    </source>
</reference>
<feature type="domain" description="Solute-binding protein family 5" evidence="6">
    <location>
        <begin position="81"/>
        <end position="517"/>
    </location>
</feature>
<dbReference type="PANTHER" id="PTHR30290">
    <property type="entry name" value="PERIPLASMIC BINDING COMPONENT OF ABC TRANSPORTER"/>
    <property type="match status" value="1"/>
</dbReference>
<dbReference type="Gene3D" id="3.90.76.10">
    <property type="entry name" value="Dipeptide-binding Protein, Domain 1"/>
    <property type="match status" value="1"/>
</dbReference>
<dbReference type="Pfam" id="PF00496">
    <property type="entry name" value="SBP_bac_5"/>
    <property type="match status" value="1"/>
</dbReference>